<dbReference type="EMBL" id="BBLT01000004">
    <property type="protein sequence ID" value="GAL85030.1"/>
    <property type="molecule type" value="Genomic_DNA"/>
</dbReference>
<keyword evidence="2" id="KW-0813">Transport</keyword>
<evidence type="ECO:0000256" key="1">
    <source>
        <dbReference type="ARBA" id="ARBA00004651"/>
    </source>
</evidence>
<keyword evidence="5 9" id="KW-1133">Transmembrane helix</keyword>
<keyword evidence="4 9" id="KW-0812">Transmembrane</keyword>
<feature type="transmembrane region" description="Helical" evidence="9">
    <location>
        <begin position="194"/>
        <end position="214"/>
    </location>
</feature>
<evidence type="ECO:0000256" key="7">
    <source>
        <dbReference type="ARBA" id="ARBA00023136"/>
    </source>
</evidence>
<feature type="transmembrane region" description="Helical" evidence="9">
    <location>
        <begin position="6"/>
        <end position="29"/>
    </location>
</feature>
<organism evidence="10 11">
    <name type="scientific">Sporocytophaga myxococcoides</name>
    <dbReference type="NCBI Taxonomy" id="153721"/>
    <lineage>
        <taxon>Bacteria</taxon>
        <taxon>Pseudomonadati</taxon>
        <taxon>Bacteroidota</taxon>
        <taxon>Cytophagia</taxon>
        <taxon>Cytophagales</taxon>
        <taxon>Cytophagaceae</taxon>
        <taxon>Sporocytophaga</taxon>
    </lineage>
</organism>
<evidence type="ECO:0000256" key="2">
    <source>
        <dbReference type="ARBA" id="ARBA00022448"/>
    </source>
</evidence>
<name>A0A098LDL0_9BACT</name>
<dbReference type="InterPro" id="IPR044669">
    <property type="entry name" value="YneE/VCCN1/2-like"/>
</dbReference>
<evidence type="ECO:0000256" key="6">
    <source>
        <dbReference type="ARBA" id="ARBA00023065"/>
    </source>
</evidence>
<evidence type="ECO:0000256" key="5">
    <source>
        <dbReference type="ARBA" id="ARBA00022989"/>
    </source>
</evidence>
<comment type="similarity">
    <text evidence="8">Belongs to the anion channel-forming bestrophin (TC 1.A.46) family.</text>
</comment>
<evidence type="ECO:0000256" key="9">
    <source>
        <dbReference type="SAM" id="Phobius"/>
    </source>
</evidence>
<dbReference type="GO" id="GO:0005886">
    <property type="term" value="C:plasma membrane"/>
    <property type="evidence" value="ECO:0007669"/>
    <property type="project" value="UniProtKB-SubCell"/>
</dbReference>
<dbReference type="PANTHER" id="PTHR33281:SF19">
    <property type="entry name" value="VOLTAGE-DEPENDENT ANION CHANNEL-FORMING PROTEIN YNEE"/>
    <property type="match status" value="1"/>
</dbReference>
<dbReference type="PANTHER" id="PTHR33281">
    <property type="entry name" value="UPF0187 PROTEIN YNEE"/>
    <property type="match status" value="1"/>
</dbReference>
<proteinExistence type="inferred from homology"/>
<protein>
    <recommendedName>
        <fullName evidence="12">Bestrophin, RFP-TM, chloride channel</fullName>
    </recommendedName>
</protein>
<evidence type="ECO:0000313" key="10">
    <source>
        <dbReference type="EMBL" id="GAL85030.1"/>
    </source>
</evidence>
<keyword evidence="11" id="KW-1185">Reference proteome</keyword>
<sequence>MEQKDIFHIQISNALPGYMGAALGLLLVFRNNTAYDKWWEARKELGALVNISRNFAIDINGFLPPGSKEKTRIATLLTCFIYALKEHLRNGVKMKDMQELEDADYKIIEQAQHKPSAIANLIMSRIEILWKEKILTDMQQYLLVTKINTLIDICGKCERIRNTPIPIAYGLLLKFFINIYVILLPIGLSHDLGWGALPLEIILYYIMMSIVLTAEEIEEPFGKDLNDLPFDEMAGKMKVNIQEIISYE</sequence>
<dbReference type="STRING" id="153721.MYP_2258"/>
<gene>
    <name evidence="10" type="ORF">MYP_2258</name>
</gene>
<dbReference type="GO" id="GO:0005254">
    <property type="term" value="F:chloride channel activity"/>
    <property type="evidence" value="ECO:0007669"/>
    <property type="project" value="InterPro"/>
</dbReference>
<dbReference type="Proteomes" id="UP000030185">
    <property type="component" value="Unassembled WGS sequence"/>
</dbReference>
<evidence type="ECO:0000256" key="3">
    <source>
        <dbReference type="ARBA" id="ARBA00022475"/>
    </source>
</evidence>
<accession>A0A098LDL0</accession>
<reference evidence="10 11" key="1">
    <citation type="submission" date="2014-09" db="EMBL/GenBank/DDBJ databases">
        <title>Sporocytophaga myxococcoides PG-01 genome sequencing.</title>
        <authorList>
            <person name="Liu L."/>
            <person name="Gao P.J."/>
            <person name="Chen G.J."/>
            <person name="Wang L.S."/>
        </authorList>
    </citation>
    <scope>NUCLEOTIDE SEQUENCE [LARGE SCALE GENOMIC DNA]</scope>
    <source>
        <strain evidence="10 11">PG-01</strain>
    </source>
</reference>
<feature type="transmembrane region" description="Helical" evidence="9">
    <location>
        <begin position="167"/>
        <end position="188"/>
    </location>
</feature>
<comment type="subcellular location">
    <subcellularLocation>
        <location evidence="1">Cell membrane</location>
        <topology evidence="1">Multi-pass membrane protein</topology>
    </subcellularLocation>
</comment>
<evidence type="ECO:0000313" key="11">
    <source>
        <dbReference type="Proteomes" id="UP000030185"/>
    </source>
</evidence>
<evidence type="ECO:0000256" key="4">
    <source>
        <dbReference type="ARBA" id="ARBA00022692"/>
    </source>
</evidence>
<evidence type="ECO:0000256" key="8">
    <source>
        <dbReference type="ARBA" id="ARBA00034708"/>
    </source>
</evidence>
<dbReference type="eggNOG" id="COG3781">
    <property type="taxonomic scope" value="Bacteria"/>
</dbReference>
<keyword evidence="6" id="KW-0406">Ion transport</keyword>
<evidence type="ECO:0008006" key="12">
    <source>
        <dbReference type="Google" id="ProtNLM"/>
    </source>
</evidence>
<keyword evidence="7 9" id="KW-0472">Membrane</keyword>
<comment type="caution">
    <text evidence="10">The sequence shown here is derived from an EMBL/GenBank/DDBJ whole genome shotgun (WGS) entry which is preliminary data.</text>
</comment>
<dbReference type="Pfam" id="PF25539">
    <property type="entry name" value="Bestrophin_2"/>
    <property type="match status" value="1"/>
</dbReference>
<keyword evidence="3" id="KW-1003">Cell membrane</keyword>
<dbReference type="AlphaFoldDB" id="A0A098LDL0"/>